<dbReference type="EMBL" id="BTGU01002913">
    <property type="protein sequence ID" value="GMN23409.1"/>
    <property type="molecule type" value="Genomic_DNA"/>
</dbReference>
<evidence type="ECO:0000313" key="3">
    <source>
        <dbReference type="EMBL" id="GMN23409.1"/>
    </source>
</evidence>
<evidence type="ECO:0000256" key="2">
    <source>
        <dbReference type="SAM" id="Phobius"/>
    </source>
</evidence>
<accession>A0AA88D0E6</accession>
<keyword evidence="2" id="KW-1133">Transmembrane helix</keyword>
<organism evidence="3 4">
    <name type="scientific">Ficus carica</name>
    <name type="common">Common fig</name>
    <dbReference type="NCBI Taxonomy" id="3494"/>
    <lineage>
        <taxon>Eukaryota</taxon>
        <taxon>Viridiplantae</taxon>
        <taxon>Streptophyta</taxon>
        <taxon>Embryophyta</taxon>
        <taxon>Tracheophyta</taxon>
        <taxon>Spermatophyta</taxon>
        <taxon>Magnoliopsida</taxon>
        <taxon>eudicotyledons</taxon>
        <taxon>Gunneridae</taxon>
        <taxon>Pentapetalae</taxon>
        <taxon>rosids</taxon>
        <taxon>fabids</taxon>
        <taxon>Rosales</taxon>
        <taxon>Moraceae</taxon>
        <taxon>Ficeae</taxon>
        <taxon>Ficus</taxon>
    </lineage>
</organism>
<feature type="region of interest" description="Disordered" evidence="1">
    <location>
        <begin position="228"/>
        <end position="248"/>
    </location>
</feature>
<keyword evidence="4" id="KW-1185">Reference proteome</keyword>
<gene>
    <name evidence="3" type="ORF">TIFTF001_043678</name>
</gene>
<feature type="compositionally biased region" description="Low complexity" evidence="1">
    <location>
        <begin position="228"/>
        <end position="247"/>
    </location>
</feature>
<proteinExistence type="predicted"/>
<feature type="transmembrane region" description="Helical" evidence="2">
    <location>
        <begin position="269"/>
        <end position="286"/>
    </location>
</feature>
<feature type="transmembrane region" description="Helical" evidence="2">
    <location>
        <begin position="292"/>
        <end position="315"/>
    </location>
</feature>
<feature type="region of interest" description="Disordered" evidence="1">
    <location>
        <begin position="35"/>
        <end position="169"/>
    </location>
</feature>
<feature type="transmembrane region" description="Helical" evidence="2">
    <location>
        <begin position="327"/>
        <end position="348"/>
    </location>
</feature>
<feature type="transmembrane region" description="Helical" evidence="2">
    <location>
        <begin position="354"/>
        <end position="373"/>
    </location>
</feature>
<evidence type="ECO:0000256" key="1">
    <source>
        <dbReference type="SAM" id="MobiDB-lite"/>
    </source>
</evidence>
<comment type="caution">
    <text evidence="3">The sequence shown here is derived from an EMBL/GenBank/DDBJ whole genome shotgun (WGS) entry which is preliminary data.</text>
</comment>
<protein>
    <submittedName>
        <fullName evidence="3">Uncharacterized protein</fullName>
    </submittedName>
</protein>
<keyword evidence="2" id="KW-0472">Membrane</keyword>
<keyword evidence="2" id="KW-0812">Transmembrane</keyword>
<reference evidence="3" key="1">
    <citation type="submission" date="2023-07" db="EMBL/GenBank/DDBJ databases">
        <title>draft genome sequence of fig (Ficus carica).</title>
        <authorList>
            <person name="Takahashi T."/>
            <person name="Nishimura K."/>
        </authorList>
    </citation>
    <scope>NUCLEOTIDE SEQUENCE</scope>
</reference>
<evidence type="ECO:0000313" key="4">
    <source>
        <dbReference type="Proteomes" id="UP001187192"/>
    </source>
</evidence>
<dbReference type="AlphaFoldDB" id="A0AA88D0E6"/>
<dbReference type="Proteomes" id="UP001187192">
    <property type="component" value="Unassembled WGS sequence"/>
</dbReference>
<name>A0AA88D0E6_FICCA</name>
<feature type="compositionally biased region" description="Low complexity" evidence="1">
    <location>
        <begin position="105"/>
        <end position="115"/>
    </location>
</feature>
<sequence>MSKPEENTRELGTGHFYWLTVTVLLSWLRRHLPSSLSHNNGIPQCDVENDGDDDGDHGRLSSDIPPQDHPQAQEKFDDGPQLARLTRGSTDGKIVPQRAPTEVATTSLGSPSSSTTKEKSDEVITLQPLPREHSNNLKDSFYCKGESSRSHEFSSSFTSRGTTNSAGTYSLDDDDDNLLLWYGKESWFYEDHLFTSLSTRASSTPSKFSPVTSNQALQIITAQVSKPITNNLPNSTPTNSSPANENPPFAPSPIQSVLNIFQQQELPKYLLGVAIAFLTAVLVLHYGQPKTITRAVTIVIVLLLLAGVTFLWNSITMQEQNPIFSLWIRNLGYASVLGAIFVLISCFLWPSYSFLAPIACWIISIVILGIQALT</sequence>